<reference evidence="2" key="2">
    <citation type="journal article" date="2021" name="PeerJ">
        <title>Extensive microbial diversity within the chicken gut microbiome revealed by metagenomics and culture.</title>
        <authorList>
            <person name="Gilroy R."/>
            <person name="Ravi A."/>
            <person name="Getino M."/>
            <person name="Pursley I."/>
            <person name="Horton D.L."/>
            <person name="Alikhan N.F."/>
            <person name="Baker D."/>
            <person name="Gharbi K."/>
            <person name="Hall N."/>
            <person name="Watson M."/>
            <person name="Adriaenssens E.M."/>
            <person name="Foster-Nyarko E."/>
            <person name="Jarju S."/>
            <person name="Secka A."/>
            <person name="Antonio M."/>
            <person name="Oren A."/>
            <person name="Chaudhuri R.R."/>
            <person name="La Ragione R."/>
            <person name="Hildebrand F."/>
            <person name="Pallen M.J."/>
        </authorList>
    </citation>
    <scope>NUCLEOTIDE SEQUENCE</scope>
    <source>
        <strain evidence="2">CHK184-20233</strain>
    </source>
</reference>
<feature type="transmembrane region" description="Helical" evidence="1">
    <location>
        <begin position="80"/>
        <end position="102"/>
    </location>
</feature>
<keyword evidence="1" id="KW-0812">Transmembrane</keyword>
<feature type="transmembrane region" description="Helical" evidence="1">
    <location>
        <begin position="236"/>
        <end position="254"/>
    </location>
</feature>
<feature type="transmembrane region" description="Helical" evidence="1">
    <location>
        <begin position="266"/>
        <end position="284"/>
    </location>
</feature>
<evidence type="ECO:0000313" key="3">
    <source>
        <dbReference type="Proteomes" id="UP000824232"/>
    </source>
</evidence>
<sequence>MVFFLLLVIAIAVLLYRNYRGQNVSKFITDQVQVIYDKFAPYSYKVVREKTKQLGQEYTARQYLVQVVIMGGFAGIVTYMYFYNLVVSVIYVLITIAFVPYLSFLRCKRVYSEFIFEQIQVYTTNTIMEFATTQSFVKSLEGVRDSGILEDPVLSDVNHMIDMAYDEGAIDGALNYMSDKYPYYIVKNMHQLFLQITKEGAQDTGESLENMQLDIDTLVESVYRDRMDRATFHKKFLQYGIMLFLLVMLIQYMLGSESYIELIKSIWVQLVLHFIIIFNSYFLLKGEKYYNENVGVE</sequence>
<keyword evidence="1" id="KW-1133">Transmembrane helix</keyword>
<gene>
    <name evidence="2" type="ORF">IAB38_00445</name>
</gene>
<dbReference type="AlphaFoldDB" id="A0A9D1DT46"/>
<protein>
    <submittedName>
        <fullName evidence="2">Uncharacterized protein</fullName>
    </submittedName>
</protein>
<accession>A0A9D1DT46</accession>
<organism evidence="2 3">
    <name type="scientific">Candidatus Onthousia excrementipullorum</name>
    <dbReference type="NCBI Taxonomy" id="2840884"/>
    <lineage>
        <taxon>Bacteria</taxon>
        <taxon>Bacillati</taxon>
        <taxon>Bacillota</taxon>
        <taxon>Bacilli</taxon>
        <taxon>Candidatus Onthousia</taxon>
    </lineage>
</organism>
<reference evidence="2" key="1">
    <citation type="submission" date="2020-10" db="EMBL/GenBank/DDBJ databases">
        <authorList>
            <person name="Gilroy R."/>
        </authorList>
    </citation>
    <scope>NUCLEOTIDE SEQUENCE</scope>
    <source>
        <strain evidence="2">CHK184-20233</strain>
    </source>
</reference>
<dbReference type="EMBL" id="DVHC01000006">
    <property type="protein sequence ID" value="HIR58498.1"/>
    <property type="molecule type" value="Genomic_DNA"/>
</dbReference>
<dbReference type="Proteomes" id="UP000824232">
    <property type="component" value="Unassembled WGS sequence"/>
</dbReference>
<evidence type="ECO:0000256" key="1">
    <source>
        <dbReference type="SAM" id="Phobius"/>
    </source>
</evidence>
<name>A0A9D1DT46_9FIRM</name>
<proteinExistence type="predicted"/>
<keyword evidence="1" id="KW-0472">Membrane</keyword>
<evidence type="ECO:0000313" key="2">
    <source>
        <dbReference type="EMBL" id="HIR58498.1"/>
    </source>
</evidence>
<comment type="caution">
    <text evidence="2">The sequence shown here is derived from an EMBL/GenBank/DDBJ whole genome shotgun (WGS) entry which is preliminary data.</text>
</comment>